<gene>
    <name evidence="2" type="primary">Contig3635.g3884</name>
    <name evidence="2" type="ORF">STYLEM_10552</name>
</gene>
<evidence type="ECO:0000313" key="3">
    <source>
        <dbReference type="Proteomes" id="UP000039865"/>
    </source>
</evidence>
<feature type="region of interest" description="Disordered" evidence="1">
    <location>
        <begin position="192"/>
        <end position="234"/>
    </location>
</feature>
<protein>
    <recommendedName>
        <fullName evidence="4">Leucine Rich Repeat family protein</fullName>
    </recommendedName>
</protein>
<feature type="compositionally biased region" description="Polar residues" evidence="1">
    <location>
        <begin position="192"/>
        <end position="212"/>
    </location>
</feature>
<dbReference type="OrthoDB" id="312252at2759"/>
<dbReference type="InterPro" id="IPR052394">
    <property type="entry name" value="LRR-containing"/>
</dbReference>
<proteinExistence type="predicted"/>
<dbReference type="InterPro" id="IPR032675">
    <property type="entry name" value="LRR_dom_sf"/>
</dbReference>
<dbReference type="PANTHER" id="PTHR24114">
    <property type="entry name" value="LEUCINE RICH REPEAT FAMILY PROTEIN"/>
    <property type="match status" value="1"/>
</dbReference>
<dbReference type="SUPFAM" id="SSF52047">
    <property type="entry name" value="RNI-like"/>
    <property type="match status" value="1"/>
</dbReference>
<organism evidence="2 3">
    <name type="scientific">Stylonychia lemnae</name>
    <name type="common">Ciliate</name>
    <dbReference type="NCBI Taxonomy" id="5949"/>
    <lineage>
        <taxon>Eukaryota</taxon>
        <taxon>Sar</taxon>
        <taxon>Alveolata</taxon>
        <taxon>Ciliophora</taxon>
        <taxon>Intramacronucleata</taxon>
        <taxon>Spirotrichea</taxon>
        <taxon>Stichotrichia</taxon>
        <taxon>Sporadotrichida</taxon>
        <taxon>Oxytrichidae</taxon>
        <taxon>Stylonychinae</taxon>
        <taxon>Stylonychia</taxon>
    </lineage>
</organism>
<accession>A0A078AL10</accession>
<dbReference type="PANTHER" id="PTHR24114:SF2">
    <property type="entry name" value="F-BOX DOMAIN-CONTAINING PROTEIN-RELATED"/>
    <property type="match status" value="1"/>
</dbReference>
<evidence type="ECO:0008006" key="4">
    <source>
        <dbReference type="Google" id="ProtNLM"/>
    </source>
</evidence>
<dbReference type="InParanoid" id="A0A078AL10"/>
<dbReference type="Proteomes" id="UP000039865">
    <property type="component" value="Unassembled WGS sequence"/>
</dbReference>
<sequence length="1456" mass="170818">MRQKNKEVRLNHSIDLVNKLIFTRSTQNYLEISRNSEGVDLYNSSSKLDAQAEVGNQVIQGCRTQHHEQFKQILSQEEIQAHQLYCTFSYCQFSDEQQISINVQIENESAMQYSMARPVLITELGNQTQDRDESTMVETSLAGSANLRPAFLKNTKPRFIPFIQNRMNASMLSPYEDNSAYNESNNISKVSRINSPKKQYQPQINKSINNSPPVDRTKRQKQQQEHQISRYEEDQLQKKIDEGYKEVDNFVKKMQFELKYQRMTTINSPAFINASSLGKKQPWSHQKIKIIQQEVDSPILLRKKKDVSSFRMNKNGQSIDDSQKKGTAQALKMLNSGIYDSYRTGTNGPGDTFYSGGGFTQLRKSQIVNFDEKLKVFKDIEDQKKQQFKQDILERLEQTYNLNQFLESLLKTNKQTLRKDQQDKFQQFGNQPSADPVQKRFTDALLEQNQREMFLGNKLKTLNQAKNREGTLDFQMEFLRNCEQEHIVPIPQAVLNIQNNQFTLYNYSLSQEIIAALSNALQYVSENISAIHFSNNALQDEMTYEILSNLPHHNKLKHLIVSNQNEVGKQSSLLICHEFLEKPPPNALDSLKIVKCRVQSGAIMRILKTMNQQNFVRNLALSKCEMGLKEAQLLASIIQQNTQYLSSLDISWNQFGQKGLKVIFDSLSMNFNITELNISWNEIAEETDLKGLKRFIKTNERFFHLDISNSISTEKQIMTLLKTLKKSKSLQSVHFSQIQSIRQDQSIKAYMDASFDLIDYLNNAKPEKPTVLDIKNESWQTNYKFHHEKQVCEKEMEYFKFQQAIYLDDLPNKERLVLSRILGYPEIIGSEQWTLRRECFICQRWKYTLFVHKVQKKKDISKYVKMPIKHQQTLPIIPNNPLSLLKQQIASQIESDIVDDKIILTGSFESFMKKDEMQMINLNDIPKLVEKDFDQVKKDTEQEYLQDQKKNVPKMFQKHAATLDKVIVQRLYQNIWKKFYDEKIKTHHAQIIPRDQSVEQFDESLYIYADFVKPTCQVEIININNVSDLLDQTKIQQYFIPLVRLEDYKSLVVIEDEQYLEEYIEKNANVFEDWKADNEETYQKMLKEDFEFWKINRFIKDTEDIRACEQVIKDNIVVLKDIYITLISTSNYPNINWNEFTLFVKQANIVDEKTTFSAIDRSFIATNVELEQIAENPDRALCRYEFFEVLVRIAGQKFKESRLVATYSEALTKLLKEHVISKTQRLPWQSFRDKYLWVRDVNLVFDQNMIGLQKLYSKYFSYKQKFMTFANAQDLMAKEIKLQTATLRDIVMCYGLCKMTVTNEMRYKDINPYIKLNFVEFLEYIGRIAHEEYKGLDIPLYQKIENILDMILPLVGTVRNEIQRHEVVLKSTKNPLFTKFQNNLKKKVMANINVQLYDSDSDDEEQDELYLKYFANNNSSNQNSKKRLSTDYIYQEIDLANLNMDNGSIIPSTRYH</sequence>
<evidence type="ECO:0000256" key="1">
    <source>
        <dbReference type="SAM" id="MobiDB-lite"/>
    </source>
</evidence>
<dbReference type="Gene3D" id="3.80.10.10">
    <property type="entry name" value="Ribonuclease Inhibitor"/>
    <property type="match status" value="1"/>
</dbReference>
<reference evidence="2 3" key="1">
    <citation type="submission" date="2014-06" db="EMBL/GenBank/DDBJ databases">
        <authorList>
            <person name="Swart Estienne"/>
        </authorList>
    </citation>
    <scope>NUCLEOTIDE SEQUENCE [LARGE SCALE GENOMIC DNA]</scope>
    <source>
        <strain evidence="2 3">130c</strain>
    </source>
</reference>
<feature type="compositionally biased region" description="Basic and acidic residues" evidence="1">
    <location>
        <begin position="222"/>
        <end position="234"/>
    </location>
</feature>
<evidence type="ECO:0000313" key="2">
    <source>
        <dbReference type="EMBL" id="CDW81533.1"/>
    </source>
</evidence>
<dbReference type="EMBL" id="CCKQ01010040">
    <property type="protein sequence ID" value="CDW81533.1"/>
    <property type="molecule type" value="Genomic_DNA"/>
</dbReference>
<name>A0A078AL10_STYLE</name>
<keyword evidence="3" id="KW-1185">Reference proteome</keyword>